<name>A0A9Y1BQ18_9ARCH</name>
<dbReference type="InterPro" id="IPR005358">
    <property type="entry name" value="Puta_zinc/iron-chelating_dom"/>
</dbReference>
<dbReference type="PANTHER" id="PTHR35866:SF2">
    <property type="entry name" value="YKGJ FAMILY CYSTEINE CLUSTER PROTEIN"/>
    <property type="match status" value="1"/>
</dbReference>
<dbReference type="EMBL" id="CP084167">
    <property type="protein sequence ID" value="UJG42861.1"/>
    <property type="molecule type" value="Genomic_DNA"/>
</dbReference>
<dbReference type="PANTHER" id="PTHR35866">
    <property type="entry name" value="PUTATIVE-RELATED"/>
    <property type="match status" value="1"/>
</dbReference>
<gene>
    <name evidence="1" type="ORF">K9W46_10820</name>
</gene>
<dbReference type="Pfam" id="PF03692">
    <property type="entry name" value="CxxCxxCC"/>
    <property type="match status" value="1"/>
</dbReference>
<reference evidence="1" key="1">
    <citation type="journal article" date="2022" name="Nat. Microbiol.">
        <title>Unique mobile elements and scalable gene flow at the prokaryote-eukaryote boundary revealed by circularized Asgard archaea genomes.</title>
        <authorList>
            <person name="Wu F."/>
            <person name="Speth D.R."/>
            <person name="Philosof A."/>
            <person name="Cremiere A."/>
            <person name="Narayanan A."/>
            <person name="Barco R.A."/>
            <person name="Connon S.A."/>
            <person name="Amend J.P."/>
            <person name="Antoshechkin I.A."/>
            <person name="Orphan V.J."/>
        </authorList>
    </citation>
    <scope>NUCLEOTIDE SEQUENCE</scope>
    <source>
        <strain evidence="1">PR6</strain>
    </source>
</reference>
<accession>A0A9Y1BQ18</accession>
<proteinExistence type="predicted"/>
<evidence type="ECO:0000313" key="1">
    <source>
        <dbReference type="EMBL" id="UJG42861.1"/>
    </source>
</evidence>
<protein>
    <submittedName>
        <fullName evidence="1">YkgJ family cysteine cluster protein</fullName>
    </submittedName>
</protein>
<organism evidence="1">
    <name type="scientific">Candidatus Heimdallarchaeum endolithica</name>
    <dbReference type="NCBI Taxonomy" id="2876572"/>
    <lineage>
        <taxon>Archaea</taxon>
        <taxon>Promethearchaeati</taxon>
        <taxon>Candidatus Heimdallarchaeota</taxon>
        <taxon>Candidatus Heimdallarchaeia (ex Rinke et al. 2021) (nom. nud.)</taxon>
        <taxon>Candidatus Heimdallarchaeales</taxon>
        <taxon>Candidatus Heimdallarchaeaceae</taxon>
        <taxon>Candidatus Heimdallarchaeum</taxon>
    </lineage>
</organism>
<sequence>MTSSKSTQICRDTCKSKCCKSTPPALTSEDLTRISNALGIKKEEFANNKNNYFFVKKRENSNDCYFLSDEGECKIYNYRPLDCQLFPVLFKIKRVDSSYLIKWYIWYCPLTDFFTSEFLIEKAKKIIVRYLEKDSGILFEYQSAMYGTGGYKRKHFLFEEKIP</sequence>
<dbReference type="AlphaFoldDB" id="A0A9Y1BQ18"/>
<dbReference type="Proteomes" id="UP001200513">
    <property type="component" value="Chromosome"/>
</dbReference>